<feature type="non-terminal residue" evidence="1">
    <location>
        <position position="194"/>
    </location>
</feature>
<name>A0AAV5UP29_9BILA</name>
<gene>
    <name evidence="1" type="ORF">PENTCL1PPCAC_30087</name>
</gene>
<protein>
    <submittedName>
        <fullName evidence="1">Uncharacterized protein</fullName>
    </submittedName>
</protein>
<dbReference type="Proteomes" id="UP001432027">
    <property type="component" value="Unassembled WGS sequence"/>
</dbReference>
<accession>A0AAV5UP29</accession>
<sequence length="194" mass="22471">MNFEDDLTLVTHASASALDEIYLSELLANWRGPISLAVSLQGKFNEDFVKRKIESTLSLLTDQRDAHRFSVHIMFERDRTRSCHQSVHRLGVQAVEDVYFASYPINTVRNVARLFSSTRYIAFADSDYLFSNDFYTKILAILRENVPLNSKNVLNYRIFEIEDKSARLRNHQLSKVDLKELIAANKARVFHVQK</sequence>
<reference evidence="1" key="1">
    <citation type="submission" date="2023-10" db="EMBL/GenBank/DDBJ databases">
        <title>Genome assembly of Pristionchus species.</title>
        <authorList>
            <person name="Yoshida K."/>
            <person name="Sommer R.J."/>
        </authorList>
    </citation>
    <scope>NUCLEOTIDE SEQUENCE</scope>
    <source>
        <strain evidence="1">RS0144</strain>
    </source>
</reference>
<dbReference type="AlphaFoldDB" id="A0AAV5UP29"/>
<dbReference type="EMBL" id="BTSX01000006">
    <property type="protein sequence ID" value="GMT07913.1"/>
    <property type="molecule type" value="Genomic_DNA"/>
</dbReference>
<dbReference type="Pfam" id="PF13896">
    <property type="entry name" value="Glyco_transf_49"/>
    <property type="match status" value="1"/>
</dbReference>
<organism evidence="1 2">
    <name type="scientific">Pristionchus entomophagus</name>
    <dbReference type="NCBI Taxonomy" id="358040"/>
    <lineage>
        <taxon>Eukaryota</taxon>
        <taxon>Metazoa</taxon>
        <taxon>Ecdysozoa</taxon>
        <taxon>Nematoda</taxon>
        <taxon>Chromadorea</taxon>
        <taxon>Rhabditida</taxon>
        <taxon>Rhabditina</taxon>
        <taxon>Diplogasteromorpha</taxon>
        <taxon>Diplogasteroidea</taxon>
        <taxon>Neodiplogasteridae</taxon>
        <taxon>Pristionchus</taxon>
    </lineage>
</organism>
<keyword evidence="2" id="KW-1185">Reference proteome</keyword>
<proteinExistence type="predicted"/>
<dbReference type="PANTHER" id="PTHR47411:SF3">
    <property type="entry name" value="I-BETA-1,3-N-ACETYLGLUCOSAMINYLTRANSFERASE"/>
    <property type="match status" value="1"/>
</dbReference>
<evidence type="ECO:0000313" key="1">
    <source>
        <dbReference type="EMBL" id="GMT07913.1"/>
    </source>
</evidence>
<comment type="caution">
    <text evidence="1">The sequence shown here is derived from an EMBL/GenBank/DDBJ whole genome shotgun (WGS) entry which is preliminary data.</text>
</comment>
<evidence type="ECO:0000313" key="2">
    <source>
        <dbReference type="Proteomes" id="UP001432027"/>
    </source>
</evidence>
<dbReference type="PANTHER" id="PTHR47411">
    <property type="entry name" value="B3GNT1, BETA-1,3-N-ACETYLGUCOSAMINYLTRANSFERASE 1, HOMOLOG"/>
    <property type="match status" value="1"/>
</dbReference>